<gene>
    <name evidence="4" type="ordered locus">AciX9_1585</name>
</gene>
<keyword evidence="2" id="KW-0732">Signal</keyword>
<dbReference type="InterPro" id="IPR011659">
    <property type="entry name" value="WD40"/>
</dbReference>
<dbReference type="STRING" id="1198114.AciX9_1585"/>
<evidence type="ECO:0000256" key="1">
    <source>
        <dbReference type="ARBA" id="ARBA00009820"/>
    </source>
</evidence>
<dbReference type="HOGENOM" id="CLU_047123_2_0_0"/>
<accession>E8WXM2</accession>
<dbReference type="eggNOG" id="COG0823">
    <property type="taxonomic scope" value="Bacteria"/>
</dbReference>
<name>E8WXM2_GRATM</name>
<dbReference type="RefSeq" id="WP_013579957.1">
    <property type="nucleotide sequence ID" value="NC_015064.1"/>
</dbReference>
<evidence type="ECO:0000256" key="2">
    <source>
        <dbReference type="SAM" id="SignalP"/>
    </source>
</evidence>
<dbReference type="Gene3D" id="2.120.10.60">
    <property type="entry name" value="Tricorn protease N-terminal domain"/>
    <property type="match status" value="1"/>
</dbReference>
<dbReference type="GO" id="GO:0015031">
    <property type="term" value="P:protein transport"/>
    <property type="evidence" value="ECO:0007669"/>
    <property type="project" value="InterPro"/>
</dbReference>
<dbReference type="PANTHER" id="PTHR36842:SF1">
    <property type="entry name" value="PROTEIN TOLB"/>
    <property type="match status" value="1"/>
</dbReference>
<dbReference type="SUPFAM" id="SSF52964">
    <property type="entry name" value="TolB, N-terminal domain"/>
    <property type="match status" value="1"/>
</dbReference>
<keyword evidence="5" id="KW-1185">Reference proteome</keyword>
<dbReference type="Gene3D" id="3.40.50.10070">
    <property type="entry name" value="TolB, N-terminal domain"/>
    <property type="match status" value="1"/>
</dbReference>
<dbReference type="PaxDb" id="1198114-AciX9_1585"/>
<evidence type="ECO:0000313" key="5">
    <source>
        <dbReference type="Proteomes" id="UP000000343"/>
    </source>
</evidence>
<dbReference type="InterPro" id="IPR011042">
    <property type="entry name" value="6-blade_b-propeller_TolB-like"/>
</dbReference>
<dbReference type="EMBL" id="CP002480">
    <property type="protein sequence ID" value="ADW68638.1"/>
    <property type="molecule type" value="Genomic_DNA"/>
</dbReference>
<dbReference type="GO" id="GO:0042597">
    <property type="term" value="C:periplasmic space"/>
    <property type="evidence" value="ECO:0007669"/>
    <property type="project" value="InterPro"/>
</dbReference>
<feature type="chain" id="PRO_5003234147" evidence="2">
    <location>
        <begin position="25"/>
        <end position="449"/>
    </location>
</feature>
<dbReference type="AlphaFoldDB" id="E8WXM2"/>
<dbReference type="KEGG" id="acm:AciX9_1585"/>
<organism evidence="5">
    <name type="scientific">Granulicella tundricola (strain ATCC BAA-1859 / DSM 23138 / MP5ACTX9)</name>
    <dbReference type="NCBI Taxonomy" id="1198114"/>
    <lineage>
        <taxon>Bacteria</taxon>
        <taxon>Pseudomonadati</taxon>
        <taxon>Acidobacteriota</taxon>
        <taxon>Terriglobia</taxon>
        <taxon>Terriglobales</taxon>
        <taxon>Acidobacteriaceae</taxon>
        <taxon>Granulicella</taxon>
    </lineage>
</organism>
<dbReference type="Pfam" id="PF07676">
    <property type="entry name" value="PD40"/>
    <property type="match status" value="4"/>
</dbReference>
<dbReference type="OrthoDB" id="108903at2"/>
<dbReference type="Proteomes" id="UP000000343">
    <property type="component" value="Chromosome"/>
</dbReference>
<proteinExistence type="inferred from homology"/>
<dbReference type="InterPro" id="IPR007195">
    <property type="entry name" value="TolB_N"/>
</dbReference>
<evidence type="ECO:0000313" key="4">
    <source>
        <dbReference type="EMBL" id="ADW68638.1"/>
    </source>
</evidence>
<dbReference type="SUPFAM" id="SSF69304">
    <property type="entry name" value="Tricorn protease N-terminal domain"/>
    <property type="match status" value="1"/>
</dbReference>
<dbReference type="PANTHER" id="PTHR36842">
    <property type="entry name" value="PROTEIN TOLB HOMOLOG"/>
    <property type="match status" value="1"/>
</dbReference>
<reference evidence="5" key="1">
    <citation type="submission" date="2011-01" db="EMBL/GenBank/DDBJ databases">
        <title>Complete sequence of chromosome of Acidobacterium sp. MP5ACTX9.</title>
        <authorList>
            <consortium name="US DOE Joint Genome Institute"/>
            <person name="Lucas S."/>
            <person name="Copeland A."/>
            <person name="Lapidus A."/>
            <person name="Cheng J.-F."/>
            <person name="Goodwin L."/>
            <person name="Pitluck S."/>
            <person name="Teshima H."/>
            <person name="Detter J.C."/>
            <person name="Han C."/>
            <person name="Tapia R."/>
            <person name="Land M."/>
            <person name="Hauser L."/>
            <person name="Kyrpides N."/>
            <person name="Ivanova N."/>
            <person name="Ovchinnikova G."/>
            <person name="Pagani I."/>
            <person name="Rawat S.R."/>
            <person name="Mannisto M."/>
            <person name="Haggblom M.M."/>
            <person name="Woyke T."/>
        </authorList>
    </citation>
    <scope>NUCLEOTIDE SEQUENCE [LARGE SCALE GENOMIC DNA]</scope>
    <source>
        <strain evidence="5">MP5ACTX9</strain>
    </source>
</reference>
<feature type="signal peptide" evidence="2">
    <location>
        <begin position="1"/>
        <end position="24"/>
    </location>
</feature>
<evidence type="ECO:0000259" key="3">
    <source>
        <dbReference type="Pfam" id="PF04052"/>
    </source>
</evidence>
<dbReference type="Gene3D" id="2.120.10.30">
    <property type="entry name" value="TolB, C-terminal domain"/>
    <property type="match status" value="2"/>
</dbReference>
<feature type="domain" description="TolB N-terminal" evidence="3">
    <location>
        <begin position="30"/>
        <end position="135"/>
    </location>
</feature>
<comment type="similarity">
    <text evidence="1">Belongs to the TolB family.</text>
</comment>
<protein>
    <submittedName>
        <fullName evidence="4">WD40-like beta Propeller containing protein</fullName>
    </submittedName>
</protein>
<sequence length="449" mass="48144">MQTKPHLRLFAAALLVLLTATLHAQGDIKLELSGSGADRIRLATANFKSGTLDPKNDALRHTFDTVLYDDLHNAGIFDMVSKSMAPQATPGSPTEINLPQWSGAPVNASMVAFGALGVTGTRLAVNGFLFDVKNTQFPQVLAKQYGEEASEDAARQIAHRFADEIILRLSGGTNGIAETKIYFVHLDGGNKEIWEMDYDGSNQHPVTSLGSVSVSPRVSPDNTRLAFSSLGKDGFQIKMFSLLLNRMVSFPAGGGGTNVSPAWSSDGKQLAFSSSRTGDNEIYIADANGGSSRRITSFAGPDVSPVFNPRSGAQIAWISGRSGLPQLYTMETDGSGVTRLTDGGYATSPSWSPNGQFLAFAWNRKYGPGAPGGQDIYVMEIASKRWIQLTHDMGPCDFPSWSPDGRHIVFANSPNGRASSSKIFTMLADGTDRHALTGAGSDMPNWSWK</sequence>
<dbReference type="Pfam" id="PF04052">
    <property type="entry name" value="TolB_N"/>
    <property type="match status" value="1"/>
</dbReference>